<feature type="compositionally biased region" description="Polar residues" evidence="3">
    <location>
        <begin position="670"/>
        <end position="687"/>
    </location>
</feature>
<feature type="compositionally biased region" description="Low complexity" evidence="3">
    <location>
        <begin position="1095"/>
        <end position="1116"/>
    </location>
</feature>
<accession>A0A7R8UGY5</accession>
<evidence type="ECO:0008006" key="8">
    <source>
        <dbReference type="Google" id="ProtNLM"/>
    </source>
</evidence>
<feature type="compositionally biased region" description="Polar residues" evidence="3">
    <location>
        <begin position="506"/>
        <end position="525"/>
    </location>
</feature>
<dbReference type="Gene3D" id="2.60.40.10">
    <property type="entry name" value="Immunoglobulins"/>
    <property type="match status" value="4"/>
</dbReference>
<feature type="domain" description="Fibronectin type-III" evidence="5">
    <location>
        <begin position="329"/>
        <end position="422"/>
    </location>
</feature>
<dbReference type="InterPro" id="IPR003961">
    <property type="entry name" value="FN3_dom"/>
</dbReference>
<feature type="compositionally biased region" description="Polar residues" evidence="3">
    <location>
        <begin position="573"/>
        <end position="591"/>
    </location>
</feature>
<dbReference type="FunFam" id="2.60.40.10:FF:001806">
    <property type="entry name" value="Blast:Twitchin"/>
    <property type="match status" value="1"/>
</dbReference>
<dbReference type="PRINTS" id="PR00014">
    <property type="entry name" value="FNTYPEIII"/>
</dbReference>
<dbReference type="InterPro" id="IPR036179">
    <property type="entry name" value="Ig-like_dom_sf"/>
</dbReference>
<dbReference type="PANTHER" id="PTHR13817:SF167">
    <property type="entry name" value="MYOMESIN AND MYOSIN BINDING PROTEIN"/>
    <property type="match status" value="1"/>
</dbReference>
<feature type="compositionally biased region" description="Basic and acidic residues" evidence="3">
    <location>
        <begin position="1334"/>
        <end position="1349"/>
    </location>
</feature>
<dbReference type="Pfam" id="PF00041">
    <property type="entry name" value="fn3"/>
    <property type="match status" value="2"/>
</dbReference>
<proteinExistence type="predicted"/>
<dbReference type="InParanoid" id="A0A7R8UGY5"/>
<evidence type="ECO:0000313" key="7">
    <source>
        <dbReference type="Proteomes" id="UP000594454"/>
    </source>
</evidence>
<dbReference type="FunFam" id="2.60.40.10:FF:000056">
    <property type="entry name" value="twitchin isoform X4"/>
    <property type="match status" value="1"/>
</dbReference>
<feature type="region of interest" description="Disordered" evidence="3">
    <location>
        <begin position="1"/>
        <end position="20"/>
    </location>
</feature>
<feature type="compositionally biased region" description="Low complexity" evidence="3">
    <location>
        <begin position="592"/>
        <end position="607"/>
    </location>
</feature>
<dbReference type="OrthoDB" id="6107607at2759"/>
<feature type="compositionally biased region" description="Basic and acidic residues" evidence="3">
    <location>
        <begin position="1360"/>
        <end position="1371"/>
    </location>
</feature>
<keyword evidence="7" id="KW-1185">Reference proteome</keyword>
<feature type="domain" description="Ig-like" evidence="4">
    <location>
        <begin position="138"/>
        <end position="226"/>
    </location>
</feature>
<reference evidence="6 7" key="1">
    <citation type="submission" date="2020-11" db="EMBL/GenBank/DDBJ databases">
        <authorList>
            <person name="Wallbank WR R."/>
            <person name="Pardo Diaz C."/>
            <person name="Kozak K."/>
            <person name="Martin S."/>
            <person name="Jiggins C."/>
            <person name="Moest M."/>
            <person name="Warren A I."/>
            <person name="Generalovic N T."/>
            <person name="Byers J.R.P. K."/>
            <person name="Montejo-Kovacevich G."/>
            <person name="Yen C E."/>
        </authorList>
    </citation>
    <scope>NUCLEOTIDE SEQUENCE [LARGE SCALE GENOMIC DNA]</scope>
</reference>
<name>A0A7R8UGY5_HERIL</name>
<dbReference type="GO" id="GO:0045214">
    <property type="term" value="P:sarcomere organization"/>
    <property type="evidence" value="ECO:0007669"/>
    <property type="project" value="TreeGrafter"/>
</dbReference>
<dbReference type="Proteomes" id="UP000594454">
    <property type="component" value="Chromosome 2"/>
</dbReference>
<dbReference type="SMART" id="SM00409">
    <property type="entry name" value="IG"/>
    <property type="match status" value="2"/>
</dbReference>
<dbReference type="PANTHER" id="PTHR13817">
    <property type="entry name" value="TITIN"/>
    <property type="match status" value="1"/>
</dbReference>
<dbReference type="InterPro" id="IPR003598">
    <property type="entry name" value="Ig_sub2"/>
</dbReference>
<dbReference type="InterPro" id="IPR007110">
    <property type="entry name" value="Ig-like_dom"/>
</dbReference>
<dbReference type="InterPro" id="IPR050964">
    <property type="entry name" value="Striated_Muscle_Regulatory"/>
</dbReference>
<evidence type="ECO:0000259" key="4">
    <source>
        <dbReference type="PROSITE" id="PS50835"/>
    </source>
</evidence>
<feature type="compositionally biased region" description="Polar residues" evidence="3">
    <location>
        <begin position="533"/>
        <end position="544"/>
    </location>
</feature>
<keyword evidence="1" id="KW-0677">Repeat</keyword>
<dbReference type="SUPFAM" id="SSF48726">
    <property type="entry name" value="Immunoglobulin"/>
    <property type="match status" value="2"/>
</dbReference>
<dbReference type="CDD" id="cd00096">
    <property type="entry name" value="Ig"/>
    <property type="match status" value="1"/>
</dbReference>
<organism evidence="6 7">
    <name type="scientific">Hermetia illucens</name>
    <name type="common">Black soldier fly</name>
    <dbReference type="NCBI Taxonomy" id="343691"/>
    <lineage>
        <taxon>Eukaryota</taxon>
        <taxon>Metazoa</taxon>
        <taxon>Ecdysozoa</taxon>
        <taxon>Arthropoda</taxon>
        <taxon>Hexapoda</taxon>
        <taxon>Insecta</taxon>
        <taxon>Pterygota</taxon>
        <taxon>Neoptera</taxon>
        <taxon>Endopterygota</taxon>
        <taxon>Diptera</taxon>
        <taxon>Brachycera</taxon>
        <taxon>Stratiomyomorpha</taxon>
        <taxon>Stratiomyidae</taxon>
        <taxon>Hermetiinae</taxon>
        <taxon>Hermetia</taxon>
    </lineage>
</organism>
<dbReference type="FunFam" id="2.60.40.10:FF:000031">
    <property type="entry name" value="Myosin-binding protein C, slow type"/>
    <property type="match status" value="1"/>
</dbReference>
<feature type="compositionally biased region" description="Basic residues" evidence="3">
    <location>
        <begin position="1"/>
        <end position="11"/>
    </location>
</feature>
<feature type="compositionally biased region" description="Basic and acidic residues" evidence="3">
    <location>
        <begin position="1301"/>
        <end position="1310"/>
    </location>
</feature>
<feature type="compositionally biased region" description="Polar residues" evidence="3">
    <location>
        <begin position="904"/>
        <end position="918"/>
    </location>
</feature>
<dbReference type="Pfam" id="PF07679">
    <property type="entry name" value="I-set"/>
    <property type="match status" value="2"/>
</dbReference>
<feature type="compositionally biased region" description="Basic and acidic residues" evidence="3">
    <location>
        <begin position="1074"/>
        <end position="1094"/>
    </location>
</feature>
<dbReference type="SMART" id="SM00408">
    <property type="entry name" value="IGc2"/>
    <property type="match status" value="2"/>
</dbReference>
<keyword evidence="2" id="KW-0393">Immunoglobulin domain</keyword>
<feature type="domain" description="Fibronectin type-III" evidence="5">
    <location>
        <begin position="33"/>
        <end position="132"/>
    </location>
</feature>
<dbReference type="InterPro" id="IPR013098">
    <property type="entry name" value="Ig_I-set"/>
</dbReference>
<dbReference type="OMA" id="DKHDDVH"/>
<dbReference type="PROSITE" id="PS50853">
    <property type="entry name" value="FN3"/>
    <property type="match status" value="2"/>
</dbReference>
<evidence type="ECO:0000256" key="1">
    <source>
        <dbReference type="ARBA" id="ARBA00022737"/>
    </source>
</evidence>
<dbReference type="InterPro" id="IPR013783">
    <property type="entry name" value="Ig-like_fold"/>
</dbReference>
<feature type="region of interest" description="Disordered" evidence="3">
    <location>
        <begin position="1251"/>
        <end position="1414"/>
    </location>
</feature>
<evidence type="ECO:0000256" key="3">
    <source>
        <dbReference type="SAM" id="MobiDB-lite"/>
    </source>
</evidence>
<dbReference type="SUPFAM" id="SSF49265">
    <property type="entry name" value="Fibronectin type III"/>
    <property type="match status" value="2"/>
</dbReference>
<feature type="compositionally biased region" description="Basic and acidic residues" evidence="3">
    <location>
        <begin position="1146"/>
        <end position="1158"/>
    </location>
</feature>
<evidence type="ECO:0000256" key="2">
    <source>
        <dbReference type="ARBA" id="ARBA00023319"/>
    </source>
</evidence>
<feature type="region of interest" description="Disordered" evidence="3">
    <location>
        <begin position="963"/>
        <end position="1200"/>
    </location>
</feature>
<evidence type="ECO:0000313" key="6">
    <source>
        <dbReference type="EMBL" id="CAD7080657.1"/>
    </source>
</evidence>
<feature type="region of interest" description="Disordered" evidence="3">
    <location>
        <begin position="404"/>
        <end position="481"/>
    </location>
</feature>
<dbReference type="InterPro" id="IPR003599">
    <property type="entry name" value="Ig_sub"/>
</dbReference>
<dbReference type="EMBL" id="LR899010">
    <property type="protein sequence ID" value="CAD7080657.1"/>
    <property type="molecule type" value="Genomic_DNA"/>
</dbReference>
<feature type="region of interest" description="Disordered" evidence="3">
    <location>
        <begin position="904"/>
        <end position="950"/>
    </location>
</feature>
<feature type="compositionally biased region" description="Acidic residues" evidence="3">
    <location>
        <begin position="919"/>
        <end position="930"/>
    </location>
</feature>
<dbReference type="CDD" id="cd00063">
    <property type="entry name" value="FN3"/>
    <property type="match status" value="2"/>
</dbReference>
<protein>
    <recommendedName>
        <fullName evidence="8">Titin</fullName>
    </recommendedName>
</protein>
<evidence type="ECO:0000259" key="5">
    <source>
        <dbReference type="PROSITE" id="PS50853"/>
    </source>
</evidence>
<dbReference type="InterPro" id="IPR036116">
    <property type="entry name" value="FN3_sf"/>
</dbReference>
<feature type="compositionally biased region" description="Polar residues" evidence="3">
    <location>
        <begin position="626"/>
        <end position="642"/>
    </location>
</feature>
<gene>
    <name evidence="6" type="ORF">HERILL_LOCUS3801</name>
</gene>
<feature type="region of interest" description="Disordered" evidence="3">
    <location>
        <begin position="499"/>
        <end position="687"/>
    </location>
</feature>
<feature type="compositionally biased region" description="Basic and acidic residues" evidence="3">
    <location>
        <begin position="1262"/>
        <end position="1286"/>
    </location>
</feature>
<dbReference type="SMART" id="SM00060">
    <property type="entry name" value="FN3"/>
    <property type="match status" value="2"/>
</dbReference>
<feature type="region of interest" description="Disordered" evidence="3">
    <location>
        <begin position="700"/>
        <end position="720"/>
    </location>
</feature>
<dbReference type="FunCoup" id="A0A7R8UGY5">
    <property type="interactions" value="4"/>
</dbReference>
<dbReference type="PROSITE" id="PS50835">
    <property type="entry name" value="IG_LIKE"/>
    <property type="match status" value="2"/>
</dbReference>
<feature type="compositionally biased region" description="Basic and acidic residues" evidence="3">
    <location>
        <begin position="656"/>
        <end position="669"/>
    </location>
</feature>
<sequence length="1501" mass="168273">MGNQSTKHHLHTTGGGPKPKKFVHWKSAERPFPPGRPILIPLSDQQPDVIALKWNRPPSDGGSPIIGYIIEHRRTGSPHWVRATPGLVPKNEISISGLEPGWRYQFRVIAENVIGKSDPSELSDPLTVTLQRNAISVPRFIDELLDTTAVENDRIEMRVTFIGHPLPEINWFKDGFEIFSSRRTKILNDNDSSTLVIHQAAFTDEGEIKCTATNRAGHVVTKARLIIEAPPKIRLPRQYEDGLIFEAEEVVRLKVGVAGQPIPTVMWCHEGEKINAGERFEIETTDKNTSLKITNIKRADRGEYSVKATNKLGDDVAAFLVTVTSRPTPPGKVKLQMSFGRSATLNWEAPSDDGGCKIGNYIIEYFRIGWNVWLKAATTRKQTVTLHDLIEGSEYRFRVKAENPYGLSDPSAESDVLFIPDPSRGITKPQQISELSPNEKPVPPKRRNLSPLRNILGKKRDASPNRQPSPARNPNLLPDVFDSEDVKRDMSYGMSNDMLLTKDSKQNSTKKTNQLDIKAQPSRSPSPGRKSEGNSSPAQNNPSTLKPEGINQKVQNFFRLSPLSARKGKVTEETQTSPRNSPSRTTKPQVNTVQQVPTSPTSPSSPTNVQRDPPQIRFDTAPSPIAQRSNDPQPVPRNNGNSAKGKLGYSSPATRRFSEPEHQRIDVFDNTRSSPSPTMQVSYPKSTNFDQRHSLELASFEEEENVNVSPKPRLSLPNPRIEISKPISDFSMPTTPKDRNDVHTSSEFMLVLYPNKKSQEQSKQDSFELDLEESLAHPQLSLSSPDLGSDLQHLQFLQIRRSASSTELLYERAMARFYEAVELEEAEKAKRRRTSQDHISTQNNLTVRKRLGSMTEAERLSFERRSTLRGKLSGDVTQPLSLPGNIPTKWDSKECLNLSGQSTLNKRLGQNNNSSLETQDSEDLLFDENDIQNSSGSEYGEDYTESTASSDSIEKFKIELLARTQPPNPELETYHPGRMAVGEPLSPYRSPEPDQSSVVLMKPLPLPNPDFVPKPILKRPSIDNNIKESQENIPETPEPPSPQVEETKETKPKLRGFKSFFKREKASSDSNVAKTDKLSPKELSPKDSSSKESSPRQPSPQKLSPSHSFSERSPSPKYSTPKELSPAGSIPSPKQLSPKQLSPRELSPKEMSPKEMSPKKASKGWLSPKQLSPKSLSPKELSPTGERTTQDKINAFVHKQDEINQRINKQREDLLRRKLESTKSAEEETKVVVDHYSHIVREMGNFRKDKTPIYLRGNDFGKAGDDEERRPSIDLTETERPSDAALKHRMSIAERIQTAHVQEKSKHAMEQAKAITGESQDDNKPPDEPQPVPIEEKPVNRGRSTEVPKKFKKRGASGSRSRDTSALKIGEKPTTTAEATGTSKRTASRSRTRNMSKSPGALNRRPLKRDPTPEIRLPLYVPPPAIESRPQTPEEMSEEAQEKIRSTVSYVTDVGLFVVACWVYIFKDARLVIPILALMVYRQISEMIRDKVPNWVPRKKS</sequence>
<feature type="compositionally biased region" description="Low complexity" evidence="3">
    <location>
        <begin position="1166"/>
        <end position="1183"/>
    </location>
</feature>
<dbReference type="GO" id="GO:0031430">
    <property type="term" value="C:M band"/>
    <property type="evidence" value="ECO:0007669"/>
    <property type="project" value="TreeGrafter"/>
</dbReference>
<dbReference type="FunFam" id="2.60.40.10:FF:000612">
    <property type="entry name" value="palladin isoform X1"/>
    <property type="match status" value="1"/>
</dbReference>
<feature type="domain" description="Ig-like" evidence="4">
    <location>
        <begin position="231"/>
        <end position="324"/>
    </location>
</feature>